<reference evidence="5 6" key="1">
    <citation type="submission" date="2020-07" db="EMBL/GenBank/DDBJ databases">
        <title>Sequencing the genomes of 1000 actinobacteria strains.</title>
        <authorList>
            <person name="Klenk H.-P."/>
        </authorList>
    </citation>
    <scope>NUCLEOTIDE SEQUENCE [LARGE SCALE GENOMIC DNA]</scope>
    <source>
        <strain evidence="5 6">DSM 21349</strain>
    </source>
</reference>
<dbReference type="AlphaFoldDB" id="A0A7W3J0X5"/>
<evidence type="ECO:0000313" key="5">
    <source>
        <dbReference type="EMBL" id="MBA8804154.1"/>
    </source>
</evidence>
<dbReference type="EC" id="2.7.7.68" evidence="5"/>
<dbReference type="SUPFAM" id="SSF53448">
    <property type="entry name" value="Nucleotide-diphospho-sugar transferases"/>
    <property type="match status" value="1"/>
</dbReference>
<dbReference type="Gene3D" id="3.90.550.10">
    <property type="entry name" value="Spore Coat Polysaccharide Biosynthesis Protein SpsA, Chain A"/>
    <property type="match status" value="1"/>
</dbReference>
<dbReference type="GO" id="GO:0005525">
    <property type="term" value="F:GTP binding"/>
    <property type="evidence" value="ECO:0007669"/>
    <property type="project" value="UniProtKB-KW"/>
</dbReference>
<gene>
    <name evidence="5" type="ORF">FB382_002445</name>
</gene>
<sequence length="204" mass="21136">MTSQQYAVVVPVKPPARGKSRLVGLDDDRRRALAAAFALDTVTACLACAQVAEVLVVTDDAAFSAQLAALGCAAIPDGVTGDLNASLAQAAAESGRRWPGLQPVAICADLPALVPADLTAALSRVVPDTPCFVADADGIGTTLYTAPLRLFEPRFGVESRAAHLDLDATEIEGKLPTLRRDVDDLVDLDAARALGLGRHTAALV</sequence>
<protein>
    <submittedName>
        <fullName evidence="5">2-phospho-L-lactate guanylyltransferase</fullName>
        <ecNumber evidence="5">2.7.7.68</ecNumber>
    </submittedName>
</protein>
<keyword evidence="6" id="KW-1185">Reference proteome</keyword>
<proteinExistence type="predicted"/>
<dbReference type="PANTHER" id="PTHR40392">
    <property type="entry name" value="2-PHOSPHO-L-LACTATE GUANYLYLTRANSFERASE"/>
    <property type="match status" value="1"/>
</dbReference>
<comment type="caution">
    <text evidence="5">The sequence shown here is derived from an EMBL/GenBank/DDBJ whole genome shotgun (WGS) entry which is preliminary data.</text>
</comment>
<evidence type="ECO:0000313" key="6">
    <source>
        <dbReference type="Proteomes" id="UP000580910"/>
    </source>
</evidence>
<keyword evidence="4" id="KW-0342">GTP-binding</keyword>
<dbReference type="RefSeq" id="WP_182539497.1">
    <property type="nucleotide sequence ID" value="NZ_JACGXA010000001.1"/>
</dbReference>
<accession>A0A7W3J0X5</accession>
<dbReference type="NCBIfam" id="TIGR03552">
    <property type="entry name" value="F420_cofC"/>
    <property type="match status" value="1"/>
</dbReference>
<organism evidence="5 6">
    <name type="scientific">Nocardioides ginsengisegetis</name>
    <dbReference type="NCBI Taxonomy" id="661491"/>
    <lineage>
        <taxon>Bacteria</taxon>
        <taxon>Bacillati</taxon>
        <taxon>Actinomycetota</taxon>
        <taxon>Actinomycetes</taxon>
        <taxon>Propionibacteriales</taxon>
        <taxon>Nocardioidaceae</taxon>
        <taxon>Nocardioides</taxon>
    </lineage>
</organism>
<dbReference type="PANTHER" id="PTHR40392:SF1">
    <property type="entry name" value="2-PHOSPHO-L-LACTATE GUANYLYLTRANSFERASE"/>
    <property type="match status" value="1"/>
</dbReference>
<name>A0A7W3J0X5_9ACTN</name>
<evidence type="ECO:0000256" key="3">
    <source>
        <dbReference type="ARBA" id="ARBA00022741"/>
    </source>
</evidence>
<evidence type="ECO:0000256" key="4">
    <source>
        <dbReference type="ARBA" id="ARBA00023134"/>
    </source>
</evidence>
<keyword evidence="2 5" id="KW-0548">Nucleotidyltransferase</keyword>
<dbReference type="GO" id="GO:0043814">
    <property type="term" value="F:phospholactate guanylyltransferase activity"/>
    <property type="evidence" value="ECO:0007669"/>
    <property type="project" value="UniProtKB-EC"/>
</dbReference>
<evidence type="ECO:0000256" key="2">
    <source>
        <dbReference type="ARBA" id="ARBA00022695"/>
    </source>
</evidence>
<keyword evidence="1 5" id="KW-0808">Transferase</keyword>
<keyword evidence="3" id="KW-0547">Nucleotide-binding</keyword>
<dbReference type="InterPro" id="IPR002835">
    <property type="entry name" value="CofC"/>
</dbReference>
<dbReference type="InterPro" id="IPR029044">
    <property type="entry name" value="Nucleotide-diphossugar_trans"/>
</dbReference>
<dbReference type="EMBL" id="JACGXA010000001">
    <property type="protein sequence ID" value="MBA8804154.1"/>
    <property type="molecule type" value="Genomic_DNA"/>
</dbReference>
<dbReference type="Proteomes" id="UP000580910">
    <property type="component" value="Unassembled WGS sequence"/>
</dbReference>
<dbReference type="Pfam" id="PF01983">
    <property type="entry name" value="CofC"/>
    <property type="match status" value="1"/>
</dbReference>
<evidence type="ECO:0000256" key="1">
    <source>
        <dbReference type="ARBA" id="ARBA00022679"/>
    </source>
</evidence>